<feature type="domain" description="Aromatic amino acid beta-eliminating lyase/threonine aldolase" evidence="6">
    <location>
        <begin position="1"/>
        <end position="278"/>
    </location>
</feature>
<dbReference type="Proteomes" id="UP000504624">
    <property type="component" value="Unplaced"/>
</dbReference>
<dbReference type="GO" id="GO:0005829">
    <property type="term" value="C:cytosol"/>
    <property type="evidence" value="ECO:0007669"/>
    <property type="project" value="TreeGrafter"/>
</dbReference>
<dbReference type="GO" id="GO:0008732">
    <property type="term" value="F:L-allo-threonine aldolase activity"/>
    <property type="evidence" value="ECO:0007669"/>
    <property type="project" value="TreeGrafter"/>
</dbReference>
<keyword evidence="3" id="KW-0663">Pyridoxal phosphate</keyword>
<name>A0A6J0J4T0_9PASS</name>
<dbReference type="Pfam" id="PF01212">
    <property type="entry name" value="Beta_elim_lyase"/>
    <property type="match status" value="1"/>
</dbReference>
<accession>A0A6J0J4T0</accession>
<dbReference type="GeneID" id="108508700"/>
<dbReference type="RefSeq" id="XP_017693203.1">
    <property type="nucleotide sequence ID" value="XM_017837714.1"/>
</dbReference>
<comment type="cofactor">
    <cofactor evidence="1">
        <name>pyridoxal 5'-phosphate</name>
        <dbReference type="ChEBI" id="CHEBI:597326"/>
    </cofactor>
</comment>
<dbReference type="GO" id="GO:0006545">
    <property type="term" value="P:glycine biosynthetic process"/>
    <property type="evidence" value="ECO:0007669"/>
    <property type="project" value="TreeGrafter"/>
</dbReference>
<evidence type="ECO:0000256" key="2">
    <source>
        <dbReference type="ARBA" id="ARBA00006966"/>
    </source>
</evidence>
<dbReference type="GO" id="GO:0006567">
    <property type="term" value="P:L-threonine catabolic process"/>
    <property type="evidence" value="ECO:0007669"/>
    <property type="project" value="TreeGrafter"/>
</dbReference>
<gene>
    <name evidence="8 9 10" type="primary">LOC108508700</name>
</gene>
<dbReference type="SUPFAM" id="SSF53383">
    <property type="entry name" value="PLP-dependent transferases"/>
    <property type="match status" value="1"/>
</dbReference>
<dbReference type="NCBIfam" id="NF041359">
    <property type="entry name" value="GntG_guanitoxin"/>
    <property type="match status" value="1"/>
</dbReference>
<reference evidence="8 9" key="1">
    <citation type="submission" date="2025-04" db="UniProtKB">
        <authorList>
            <consortium name="RefSeq"/>
        </authorList>
    </citation>
    <scope>IDENTIFICATION</scope>
</reference>
<evidence type="ECO:0000256" key="3">
    <source>
        <dbReference type="ARBA" id="ARBA00022898"/>
    </source>
</evidence>
<dbReference type="InterPro" id="IPR015421">
    <property type="entry name" value="PyrdxlP-dep_Trfase_major"/>
</dbReference>
<dbReference type="PIRSF" id="PIRSF017617">
    <property type="entry name" value="Thr_aldolase"/>
    <property type="match status" value="1"/>
</dbReference>
<feature type="modified residue" description="N6-(pyridoxal phosphate)lysine" evidence="5">
    <location>
        <position position="188"/>
    </location>
</feature>
<evidence type="ECO:0000313" key="8">
    <source>
        <dbReference type="RefSeq" id="XP_017693201.1"/>
    </source>
</evidence>
<dbReference type="FunFam" id="3.40.640.10:FF:000030">
    <property type="entry name" value="Low-specificity L-threonine aldolase"/>
    <property type="match status" value="1"/>
</dbReference>
<dbReference type="RefSeq" id="XP_017693201.1">
    <property type="nucleotide sequence ID" value="XM_017837712.1"/>
</dbReference>
<evidence type="ECO:0000256" key="4">
    <source>
        <dbReference type="ARBA" id="ARBA00023239"/>
    </source>
</evidence>
<dbReference type="InterPro" id="IPR015422">
    <property type="entry name" value="PyrdxlP-dep_Trfase_small"/>
</dbReference>
<organism evidence="7 8">
    <name type="scientific">Lepidothrix coronata</name>
    <name type="common">blue-crowned manakin</name>
    <dbReference type="NCBI Taxonomy" id="321398"/>
    <lineage>
        <taxon>Eukaryota</taxon>
        <taxon>Metazoa</taxon>
        <taxon>Chordata</taxon>
        <taxon>Craniata</taxon>
        <taxon>Vertebrata</taxon>
        <taxon>Euteleostomi</taxon>
        <taxon>Archelosauria</taxon>
        <taxon>Archosauria</taxon>
        <taxon>Dinosauria</taxon>
        <taxon>Saurischia</taxon>
        <taxon>Theropoda</taxon>
        <taxon>Coelurosauria</taxon>
        <taxon>Aves</taxon>
        <taxon>Neognathae</taxon>
        <taxon>Neoaves</taxon>
        <taxon>Telluraves</taxon>
        <taxon>Australaves</taxon>
        <taxon>Passeriformes</taxon>
        <taxon>Pipridae</taxon>
        <taxon>Lepidothrix</taxon>
    </lineage>
</organism>
<keyword evidence="7" id="KW-1185">Reference proteome</keyword>
<dbReference type="RefSeq" id="XP_017693202.1">
    <property type="nucleotide sequence ID" value="XM_017837713.1"/>
</dbReference>
<dbReference type="InterPro" id="IPR015424">
    <property type="entry name" value="PyrdxlP-dep_Trfase"/>
</dbReference>
<dbReference type="OrthoDB" id="10261951at2759"/>
<keyword evidence="4" id="KW-0456">Lyase</keyword>
<protein>
    <submittedName>
        <fullName evidence="8 9">Probable low-specificity L-threonine aldolase 2</fullName>
    </submittedName>
</protein>
<dbReference type="FunFam" id="3.90.1150.10:FF:000041">
    <property type="entry name" value="Low-specificity L-threonine aldolase"/>
    <property type="match status" value="1"/>
</dbReference>
<dbReference type="InterPro" id="IPR001597">
    <property type="entry name" value="ArAA_b-elim_lyase/Thr_aldolase"/>
</dbReference>
<evidence type="ECO:0000256" key="5">
    <source>
        <dbReference type="PIRSR" id="PIRSR017617-1"/>
    </source>
</evidence>
<dbReference type="PANTHER" id="PTHR48097">
    <property type="entry name" value="L-THREONINE ALDOLASE-RELATED"/>
    <property type="match status" value="1"/>
</dbReference>
<evidence type="ECO:0000256" key="1">
    <source>
        <dbReference type="ARBA" id="ARBA00001933"/>
    </source>
</evidence>
<evidence type="ECO:0000313" key="9">
    <source>
        <dbReference type="RefSeq" id="XP_017693202.1"/>
    </source>
</evidence>
<dbReference type="Gene3D" id="3.40.640.10">
    <property type="entry name" value="Type I PLP-dependent aspartate aminotransferase-like (Major domain)"/>
    <property type="match status" value="1"/>
</dbReference>
<evidence type="ECO:0000313" key="10">
    <source>
        <dbReference type="RefSeq" id="XP_017693203.1"/>
    </source>
</evidence>
<dbReference type="AlphaFoldDB" id="A0A6J0J4T0"/>
<sequence length="364" mass="39236">MRRAMARAVVGDDDYGEDPTVNELQRRAAGTLGTEAALFVPTATMANLIAVMCHCQQRGTQLFLGQNAHLHLYEHGGAAQVAGVHSQALPDLPDGTFDLDQLELTVREAHGSRYHPRPQLICLENTHSSAGGRVLPLTYLRQVRELADHYGLQVHMDGARLMNAAVAQGVEPAQITQHCDSVSLCFSKGLGAPAGAVLAGRREFIAEAWRTRKLLGGGMRQAGVLAAAALLGLRHAEATLHRDHDNARRFAEGIHVLDLPLCSVNLAAVETNIVMVNVRGAWPSPAELCDHLRATSEEEVAETGQAVSVLLLPWSAHTVRAVWHRDISAHDTELARSKLEFVARKCQEKLALGLHPTPLGTGGA</sequence>
<dbReference type="Gene3D" id="3.90.1150.10">
    <property type="entry name" value="Aspartate Aminotransferase, domain 1"/>
    <property type="match status" value="1"/>
</dbReference>
<evidence type="ECO:0000259" key="6">
    <source>
        <dbReference type="Pfam" id="PF01212"/>
    </source>
</evidence>
<comment type="similarity">
    <text evidence="2">Belongs to the threonine aldolase family.</text>
</comment>
<evidence type="ECO:0000313" key="7">
    <source>
        <dbReference type="Proteomes" id="UP000504624"/>
    </source>
</evidence>
<proteinExistence type="inferred from homology"/>
<dbReference type="PANTHER" id="PTHR48097:SF9">
    <property type="entry name" value="L-THREONINE ALDOLASE"/>
    <property type="match status" value="1"/>
</dbReference>
<dbReference type="InterPro" id="IPR023603">
    <property type="entry name" value="Low_specificity_L-TA-like"/>
</dbReference>